<dbReference type="EMBL" id="CM043790">
    <property type="protein sequence ID" value="KAI4825625.1"/>
    <property type="molecule type" value="Genomic_DNA"/>
</dbReference>
<organism evidence="1 2">
    <name type="scientific">Chaenocephalus aceratus</name>
    <name type="common">Blackfin icefish</name>
    <name type="synonym">Chaenichthys aceratus</name>
    <dbReference type="NCBI Taxonomy" id="36190"/>
    <lineage>
        <taxon>Eukaryota</taxon>
        <taxon>Metazoa</taxon>
        <taxon>Chordata</taxon>
        <taxon>Craniata</taxon>
        <taxon>Vertebrata</taxon>
        <taxon>Euteleostomi</taxon>
        <taxon>Actinopterygii</taxon>
        <taxon>Neopterygii</taxon>
        <taxon>Teleostei</taxon>
        <taxon>Neoteleostei</taxon>
        <taxon>Acanthomorphata</taxon>
        <taxon>Eupercaria</taxon>
        <taxon>Perciformes</taxon>
        <taxon>Notothenioidei</taxon>
        <taxon>Channichthyidae</taxon>
        <taxon>Chaenocephalus</taxon>
    </lineage>
</organism>
<evidence type="ECO:0000313" key="2">
    <source>
        <dbReference type="Proteomes" id="UP001057452"/>
    </source>
</evidence>
<gene>
    <name evidence="1" type="ORF">KUCAC02_021305</name>
</gene>
<sequence>MYHSALSELACVPYYRIYWQTPVAPFPLFSSLFKGIKELDQVIVVLFTTHMFIGGFFGFILDNTIPGTEKERGIKSWQDKAQQGNTNFCDASCYDIPYCNGIFKRFRCFQYLPFLPSFKTSEQGTS</sequence>
<dbReference type="Proteomes" id="UP001057452">
    <property type="component" value="Chromosome 6"/>
</dbReference>
<reference evidence="1" key="1">
    <citation type="submission" date="2022-05" db="EMBL/GenBank/DDBJ databases">
        <title>Chromosome-level genome of Chaenocephalus aceratus.</title>
        <authorList>
            <person name="Park H."/>
        </authorList>
    </citation>
    <scope>NUCLEOTIDE SEQUENCE</scope>
    <source>
        <strain evidence="1">KU_202001</strain>
    </source>
</reference>
<protein>
    <submittedName>
        <fullName evidence="1">Uncharacterized protein</fullName>
    </submittedName>
</protein>
<keyword evidence="2" id="KW-1185">Reference proteome</keyword>
<accession>A0ACB9XG10</accession>
<proteinExistence type="predicted"/>
<name>A0ACB9XG10_CHAAC</name>
<evidence type="ECO:0000313" key="1">
    <source>
        <dbReference type="EMBL" id="KAI4825625.1"/>
    </source>
</evidence>
<comment type="caution">
    <text evidence="1">The sequence shown here is derived from an EMBL/GenBank/DDBJ whole genome shotgun (WGS) entry which is preliminary data.</text>
</comment>